<reference evidence="7" key="1">
    <citation type="submission" date="2017-01" db="EMBL/GenBank/DDBJ databases">
        <title>Comparative genomics of anhydrobiosis in the tardigrade Hypsibius dujardini.</title>
        <authorList>
            <person name="Yoshida Y."/>
            <person name="Koutsovoulos G."/>
            <person name="Laetsch D."/>
            <person name="Stevens L."/>
            <person name="Kumar S."/>
            <person name="Horikawa D."/>
            <person name="Ishino K."/>
            <person name="Komine S."/>
            <person name="Tomita M."/>
            <person name="Blaxter M."/>
            <person name="Arakawa K."/>
        </authorList>
    </citation>
    <scope>NUCLEOTIDE SEQUENCE [LARGE SCALE GENOMIC DNA]</scope>
    <source>
        <strain evidence="7">Z151</strain>
    </source>
</reference>
<dbReference type="SUPFAM" id="SSF47769">
    <property type="entry name" value="SAM/Pointed domain"/>
    <property type="match status" value="1"/>
</dbReference>
<dbReference type="PRINTS" id="PR00401">
    <property type="entry name" value="SH2DOMAIN"/>
</dbReference>
<evidence type="ECO:0000259" key="5">
    <source>
        <dbReference type="PROSITE" id="PS50105"/>
    </source>
</evidence>
<dbReference type="PANTHER" id="PTHR14098">
    <property type="entry name" value="SH2 DOMAIN CONTAINING PROTEIN"/>
    <property type="match status" value="1"/>
</dbReference>
<dbReference type="PROSITE" id="PS50105">
    <property type="entry name" value="SAM_DOMAIN"/>
    <property type="match status" value="1"/>
</dbReference>
<evidence type="ECO:0008006" key="8">
    <source>
        <dbReference type="Google" id="ProtNLM"/>
    </source>
</evidence>
<dbReference type="Proteomes" id="UP000192578">
    <property type="component" value="Unassembled WGS sequence"/>
</dbReference>
<feature type="compositionally biased region" description="Polar residues" evidence="3">
    <location>
        <begin position="150"/>
        <end position="160"/>
    </location>
</feature>
<dbReference type="EMBL" id="MTYJ01000010">
    <property type="protein sequence ID" value="OQV23763.1"/>
    <property type="molecule type" value="Genomic_DNA"/>
</dbReference>
<dbReference type="GO" id="GO:0007169">
    <property type="term" value="P:cell surface receptor protein tyrosine kinase signaling pathway"/>
    <property type="evidence" value="ECO:0007669"/>
    <property type="project" value="TreeGrafter"/>
</dbReference>
<dbReference type="PROSITE" id="PS50001">
    <property type="entry name" value="SH2"/>
    <property type="match status" value="1"/>
</dbReference>
<keyword evidence="7" id="KW-1185">Reference proteome</keyword>
<dbReference type="SMART" id="SM00252">
    <property type="entry name" value="SH2"/>
    <property type="match status" value="1"/>
</dbReference>
<keyword evidence="1 2" id="KW-0727">SH2 domain</keyword>
<evidence type="ECO:0000256" key="1">
    <source>
        <dbReference type="ARBA" id="ARBA00022999"/>
    </source>
</evidence>
<dbReference type="PANTHER" id="PTHR14098:SF14">
    <property type="entry name" value="SH2 DOMAIN-CONTAINING PROTEIN"/>
    <property type="match status" value="1"/>
</dbReference>
<evidence type="ECO:0000313" key="7">
    <source>
        <dbReference type="Proteomes" id="UP000192578"/>
    </source>
</evidence>
<dbReference type="InterPro" id="IPR000980">
    <property type="entry name" value="SH2"/>
</dbReference>
<name>A0A1W0X8E4_HYPEX</name>
<dbReference type="GO" id="GO:0005737">
    <property type="term" value="C:cytoplasm"/>
    <property type="evidence" value="ECO:0007669"/>
    <property type="project" value="UniProtKB-ARBA"/>
</dbReference>
<dbReference type="InterPro" id="IPR051751">
    <property type="entry name" value="Immunoreceptor_sig_adapters"/>
</dbReference>
<gene>
    <name evidence="6" type="ORF">BV898_02494</name>
</gene>
<dbReference type="Gene3D" id="1.10.150.50">
    <property type="entry name" value="Transcription Factor, Ets-1"/>
    <property type="match status" value="1"/>
</dbReference>
<evidence type="ECO:0000313" key="6">
    <source>
        <dbReference type="EMBL" id="OQV23763.1"/>
    </source>
</evidence>
<dbReference type="GO" id="GO:0035556">
    <property type="term" value="P:intracellular signal transduction"/>
    <property type="evidence" value="ECO:0007669"/>
    <property type="project" value="TreeGrafter"/>
</dbReference>
<evidence type="ECO:0000256" key="2">
    <source>
        <dbReference type="PROSITE-ProRule" id="PRU00191"/>
    </source>
</evidence>
<evidence type="ECO:0000259" key="4">
    <source>
        <dbReference type="PROSITE" id="PS50001"/>
    </source>
</evidence>
<dbReference type="InterPro" id="IPR001660">
    <property type="entry name" value="SAM"/>
</dbReference>
<dbReference type="OrthoDB" id="10044490at2759"/>
<dbReference type="SUPFAM" id="SSF55550">
    <property type="entry name" value="SH2 domain"/>
    <property type="match status" value="1"/>
</dbReference>
<organism evidence="6 7">
    <name type="scientific">Hypsibius exemplaris</name>
    <name type="common">Freshwater tardigrade</name>
    <dbReference type="NCBI Taxonomy" id="2072580"/>
    <lineage>
        <taxon>Eukaryota</taxon>
        <taxon>Metazoa</taxon>
        <taxon>Ecdysozoa</taxon>
        <taxon>Tardigrada</taxon>
        <taxon>Eutardigrada</taxon>
        <taxon>Parachela</taxon>
        <taxon>Hypsibioidea</taxon>
        <taxon>Hypsibiidae</taxon>
        <taxon>Hypsibius</taxon>
    </lineage>
</organism>
<dbReference type="Gene3D" id="3.30.505.10">
    <property type="entry name" value="SH2 domain"/>
    <property type="match status" value="1"/>
</dbReference>
<feature type="domain" description="SAM" evidence="5">
    <location>
        <begin position="11"/>
        <end position="75"/>
    </location>
</feature>
<protein>
    <recommendedName>
        <fullName evidence="8">SH2 domain-containing protein</fullName>
    </recommendedName>
</protein>
<evidence type="ECO:0000256" key="3">
    <source>
        <dbReference type="SAM" id="MobiDB-lite"/>
    </source>
</evidence>
<dbReference type="InterPro" id="IPR036860">
    <property type="entry name" value="SH2_dom_sf"/>
</dbReference>
<dbReference type="InterPro" id="IPR013761">
    <property type="entry name" value="SAM/pointed_sf"/>
</dbReference>
<comment type="caution">
    <text evidence="6">The sequence shown here is derived from an EMBL/GenBank/DDBJ whole genome shotgun (WGS) entry which is preliminary data.</text>
</comment>
<dbReference type="Pfam" id="PF00017">
    <property type="entry name" value="SH2"/>
    <property type="match status" value="1"/>
</dbReference>
<proteinExistence type="predicted"/>
<feature type="domain" description="SH2" evidence="4">
    <location>
        <begin position="347"/>
        <end position="460"/>
    </location>
</feature>
<dbReference type="AlphaFoldDB" id="A0A1W0X8E4"/>
<sequence>MEALPNNVKCWSVDELESWFTKAGMEDCLASLMEHDVTSGESLMSLTEEDVMAWTNLQFSRRRELAHLLRVRRTSKRETKIKGIFETLTRRRKSAPSPIPVDYGQMWVQPQQTGNQCVIMVDSRRDIRPRTQESINDWGSEFSDSDSEMDNSQNRLQSQPLTSARVDEIKRLSVEEELYELPEQHTEPEVAQQASRPCKIETLPRTSHLLSTKMVPSCNPTVAHRASGSRPMLNGVEGVRHSLSAREVAEKLEKLLANRNLPMSDVNNLGNRRRWSADKPESSSSLDSQYKCATIQREHGPVMNERPSFVARQVSLPAISSEKGMVRRLPESALPLPPTDDLDSFPWFHGGIDRSEARRRLENDATDGAFLIRKSRKGGEKFSNPYSLSLLSNGKVYHLTIRLRGQDGTFALGFEKPGEEVFLTVKDLVEHHLINPLRDFGESVISSYELEEKMKLKTPVRYG</sequence>
<feature type="region of interest" description="Disordered" evidence="3">
    <location>
        <begin position="132"/>
        <end position="160"/>
    </location>
</feature>
<accession>A0A1W0X8E4</accession>
<dbReference type="Pfam" id="PF07647">
    <property type="entry name" value="SAM_2"/>
    <property type="match status" value="1"/>
</dbReference>